<sequence length="477" mass="52544">MFGWIHVVVVASSIVVLTLLLALLVWRWCCYKQRKDFADTLGVPSFRATGNNITRASVHHQPDNHNSDAKRIRGNNHYVFPRGVSVKPLFSWSDHPSLINDAVENGWSQFAFTDNNTSSSTITRSASLLGLCVVGDHGIRETEAEISWEVCQGSVEYMQKIRFNSGLKRLSISQRPSTAATTVIRTALPLPGPSLGNNIAFPQEAYFEITILFSHGDDKELDGTAKEGERTKLIHENLNVKANYSESLVHVTSSSHKVNKVEEKLKVENEESGKGEMVKLSLGLTAGGSLPSKLPGSYPGSIGFNSNGSVYLDGIKLVYESEEVEWGRTEKVIGCGFHPRQKKVFFTVDSELVHVVHCKSEEFGTPLYPILAANTDILVLVNMGQSVFKYGPANAHRTPNPCFIHLPLNSPDDATMDYEDSTDLFSMAFDSQYFNAYAVRGSQNGTSKQGKDSDQEGEVELFEIVLEDSGRSSNAVS</sequence>
<keyword evidence="1" id="KW-0472">Membrane</keyword>
<keyword evidence="1" id="KW-1133">Transmembrane helix</keyword>
<dbReference type="InterPro" id="IPR043136">
    <property type="entry name" value="B30.2/SPRY_sf"/>
</dbReference>
<dbReference type="PANTHER" id="PTHR44991:SF1">
    <property type="entry name" value="IMMUNOGLOBULIN SUPERFAMILY MEMBER 5"/>
    <property type="match status" value="1"/>
</dbReference>
<dbReference type="InterPro" id="IPR003877">
    <property type="entry name" value="SPRY_dom"/>
</dbReference>
<dbReference type="AlphaFoldDB" id="A0A2N9H6J2"/>
<gene>
    <name evidence="3" type="ORF">FSB_LOCUS35111</name>
</gene>
<organism evidence="3">
    <name type="scientific">Fagus sylvatica</name>
    <name type="common">Beechnut</name>
    <dbReference type="NCBI Taxonomy" id="28930"/>
    <lineage>
        <taxon>Eukaryota</taxon>
        <taxon>Viridiplantae</taxon>
        <taxon>Streptophyta</taxon>
        <taxon>Embryophyta</taxon>
        <taxon>Tracheophyta</taxon>
        <taxon>Spermatophyta</taxon>
        <taxon>Magnoliopsida</taxon>
        <taxon>eudicotyledons</taxon>
        <taxon>Gunneridae</taxon>
        <taxon>Pentapetalae</taxon>
        <taxon>rosids</taxon>
        <taxon>fabids</taxon>
        <taxon>Fagales</taxon>
        <taxon>Fagaceae</taxon>
        <taxon>Fagus</taxon>
    </lineage>
</organism>
<feature type="domain" description="SPRY" evidence="2">
    <location>
        <begin position="202"/>
        <end position="387"/>
    </location>
</feature>
<dbReference type="SUPFAM" id="SSF49899">
    <property type="entry name" value="Concanavalin A-like lectins/glucanases"/>
    <property type="match status" value="1"/>
</dbReference>
<evidence type="ECO:0000256" key="1">
    <source>
        <dbReference type="SAM" id="Phobius"/>
    </source>
</evidence>
<protein>
    <recommendedName>
        <fullName evidence="2">SPRY domain-containing protein</fullName>
    </recommendedName>
</protein>
<keyword evidence="1" id="KW-0812">Transmembrane</keyword>
<dbReference type="SMART" id="SM00449">
    <property type="entry name" value="SPRY"/>
    <property type="match status" value="1"/>
</dbReference>
<feature type="transmembrane region" description="Helical" evidence="1">
    <location>
        <begin position="6"/>
        <end position="26"/>
    </location>
</feature>
<dbReference type="PANTHER" id="PTHR44991">
    <property type="entry name" value="IMMUNOGLOBULIN SUPERFAMILY MEMBER 5"/>
    <property type="match status" value="1"/>
</dbReference>
<dbReference type="InterPro" id="IPR013320">
    <property type="entry name" value="ConA-like_dom_sf"/>
</dbReference>
<dbReference type="Gene3D" id="2.60.120.920">
    <property type="match status" value="1"/>
</dbReference>
<proteinExistence type="predicted"/>
<reference evidence="3" key="1">
    <citation type="submission" date="2018-02" db="EMBL/GenBank/DDBJ databases">
        <authorList>
            <person name="Cohen D.B."/>
            <person name="Kent A.D."/>
        </authorList>
    </citation>
    <scope>NUCLEOTIDE SEQUENCE</scope>
</reference>
<evidence type="ECO:0000259" key="2">
    <source>
        <dbReference type="SMART" id="SM00449"/>
    </source>
</evidence>
<accession>A0A2N9H6J2</accession>
<evidence type="ECO:0000313" key="3">
    <source>
        <dbReference type="EMBL" id="SPD07229.1"/>
    </source>
</evidence>
<name>A0A2N9H6J2_FAGSY</name>
<dbReference type="EMBL" id="OIVN01002890">
    <property type="protein sequence ID" value="SPD07229.1"/>
    <property type="molecule type" value="Genomic_DNA"/>
</dbReference>